<evidence type="ECO:0000313" key="1">
    <source>
        <dbReference type="EMBL" id="JAI08233.1"/>
    </source>
</evidence>
<proteinExistence type="predicted"/>
<protein>
    <submittedName>
        <fullName evidence="1">Uncharacterized protein</fullName>
    </submittedName>
</protein>
<reference evidence="1" key="1">
    <citation type="submission" date="2014-11" db="EMBL/GenBank/DDBJ databases">
        <authorList>
            <person name="Amaro Gonzalez C."/>
        </authorList>
    </citation>
    <scope>NUCLEOTIDE SEQUENCE</scope>
</reference>
<organism evidence="1">
    <name type="scientific">Anguilla anguilla</name>
    <name type="common">European freshwater eel</name>
    <name type="synonym">Muraena anguilla</name>
    <dbReference type="NCBI Taxonomy" id="7936"/>
    <lineage>
        <taxon>Eukaryota</taxon>
        <taxon>Metazoa</taxon>
        <taxon>Chordata</taxon>
        <taxon>Craniata</taxon>
        <taxon>Vertebrata</taxon>
        <taxon>Euteleostomi</taxon>
        <taxon>Actinopterygii</taxon>
        <taxon>Neopterygii</taxon>
        <taxon>Teleostei</taxon>
        <taxon>Anguilliformes</taxon>
        <taxon>Anguillidae</taxon>
        <taxon>Anguilla</taxon>
    </lineage>
</organism>
<accession>A0A0E9XZU0</accession>
<sequence length="56" mass="6632">MIVLYPGNLNVAFWHSFSHLIRHWKKSLFFITTEKQAEHVLHRRMDAALCDSRHAA</sequence>
<dbReference type="EMBL" id="GBXM01000345">
    <property type="protein sequence ID" value="JAI08233.1"/>
    <property type="molecule type" value="Transcribed_RNA"/>
</dbReference>
<reference evidence="1" key="2">
    <citation type="journal article" date="2015" name="Fish Shellfish Immunol.">
        <title>Early steps in the European eel (Anguilla anguilla)-Vibrio vulnificus interaction in the gills: Role of the RtxA13 toxin.</title>
        <authorList>
            <person name="Callol A."/>
            <person name="Pajuelo D."/>
            <person name="Ebbesson L."/>
            <person name="Teles M."/>
            <person name="MacKenzie S."/>
            <person name="Amaro C."/>
        </authorList>
    </citation>
    <scope>NUCLEOTIDE SEQUENCE</scope>
</reference>
<name>A0A0E9XZU0_ANGAN</name>
<dbReference type="AlphaFoldDB" id="A0A0E9XZU0"/>